<evidence type="ECO:0000313" key="3">
    <source>
        <dbReference type="Proteomes" id="UP000194266"/>
    </source>
</evidence>
<sequence length="63" mass="6475">MHLTAVEAGLFLGLLFAPALSCVLKSIAFRNRAAGKAELMRAKAASGDREGRGRGTGKRGGCG</sequence>
<accession>A0ABX3YB34</accession>
<proteinExistence type="predicted"/>
<keyword evidence="3" id="KW-1185">Reference proteome</keyword>
<comment type="caution">
    <text evidence="2">The sequence shown here is derived from an EMBL/GenBank/DDBJ whole genome shotgun (WGS) entry which is preliminary data.</text>
</comment>
<reference evidence="2 3" key="1">
    <citation type="submission" date="2016-12" db="EMBL/GenBank/DDBJ databases">
        <title>Genome Mining:The Detection of Biosynthetic Gene Clusters to Aid in the Expression of Curamycin A produced by Streptomyces sp. strain CZA14.</title>
        <authorList>
            <person name="Durrell K.A."/>
            <person name="Kirby B.M."/>
            <person name="Khan W."/>
            <person name="Mthethwa T."/>
            <person name="Le Roes-Hill M."/>
        </authorList>
    </citation>
    <scope>NUCLEOTIDE SEQUENCE [LARGE SCALE GENOMIC DNA]</scope>
    <source>
        <strain evidence="2 3">CZA14</strain>
    </source>
</reference>
<dbReference type="EMBL" id="MRYD01000241">
    <property type="protein sequence ID" value="OSZ56918.1"/>
    <property type="molecule type" value="Genomic_DNA"/>
</dbReference>
<evidence type="ECO:0000313" key="2">
    <source>
        <dbReference type="EMBL" id="OSZ56918.1"/>
    </source>
</evidence>
<feature type="compositionally biased region" description="Basic and acidic residues" evidence="1">
    <location>
        <begin position="41"/>
        <end position="53"/>
    </location>
</feature>
<name>A0ABX3YB34_9ACTN</name>
<evidence type="ECO:0000256" key="1">
    <source>
        <dbReference type="SAM" id="MobiDB-lite"/>
    </source>
</evidence>
<organism evidence="2 3">
    <name type="scientific">Streptomyces pharetrae CZA14</name>
    <dbReference type="NCBI Taxonomy" id="1144883"/>
    <lineage>
        <taxon>Bacteria</taxon>
        <taxon>Bacillati</taxon>
        <taxon>Actinomycetota</taxon>
        <taxon>Actinomycetes</taxon>
        <taxon>Kitasatosporales</taxon>
        <taxon>Streptomycetaceae</taxon>
        <taxon>Streptomyces</taxon>
    </lineage>
</organism>
<dbReference type="RefSeq" id="WP_086172423.1">
    <property type="nucleotide sequence ID" value="NZ_MRYD01000241.1"/>
</dbReference>
<protein>
    <submittedName>
        <fullName evidence="2">Uncharacterized protein</fullName>
    </submittedName>
</protein>
<dbReference type="Proteomes" id="UP000194266">
    <property type="component" value="Unassembled WGS sequence"/>
</dbReference>
<gene>
    <name evidence="2" type="ORF">OQI_30240</name>
</gene>
<feature type="region of interest" description="Disordered" evidence="1">
    <location>
        <begin position="41"/>
        <end position="63"/>
    </location>
</feature>